<name>A0A2W4CXE8_9HYPH</name>
<protein>
    <submittedName>
        <fullName evidence="1">Uncharacterized protein</fullName>
    </submittedName>
</protein>
<proteinExistence type="predicted"/>
<dbReference type="RefSeq" id="WP_111158229.1">
    <property type="nucleotide sequence ID" value="NZ_PCDP01000001.1"/>
</dbReference>
<accession>A0A2W4CXE8</accession>
<keyword evidence="2" id="KW-1185">Reference proteome</keyword>
<dbReference type="EMBL" id="PCDP01000001">
    <property type="protein sequence ID" value="PZM16899.1"/>
    <property type="molecule type" value="Genomic_DNA"/>
</dbReference>
<organism evidence="1 2">
    <name type="scientific">Rhizobium tubonense</name>
    <dbReference type="NCBI Taxonomy" id="484088"/>
    <lineage>
        <taxon>Bacteria</taxon>
        <taxon>Pseudomonadati</taxon>
        <taxon>Pseudomonadota</taxon>
        <taxon>Alphaproteobacteria</taxon>
        <taxon>Hyphomicrobiales</taxon>
        <taxon>Rhizobiaceae</taxon>
        <taxon>Rhizobium/Agrobacterium group</taxon>
        <taxon>Rhizobium</taxon>
    </lineage>
</organism>
<comment type="caution">
    <text evidence="1">The sequence shown here is derived from an EMBL/GenBank/DDBJ whole genome shotgun (WGS) entry which is preliminary data.</text>
</comment>
<reference evidence="1 2" key="1">
    <citation type="journal article" date="2018" name="Sci. Rep.">
        <title>Rhizobium tumorigenes sp. nov., a novel plant tumorigenic bacterium isolated from cane gall tumors on thornless blackberry.</title>
        <authorList>
            <person name="Kuzmanovi N."/>
            <person name="Smalla K."/>
            <person name="Gronow S."/>
            <person name="PuBawska J."/>
        </authorList>
    </citation>
    <scope>NUCLEOTIDE SEQUENCE [LARGE SCALE GENOMIC DNA]</scope>
    <source>
        <strain evidence="1 2">CCBAU 85046</strain>
    </source>
</reference>
<dbReference type="AlphaFoldDB" id="A0A2W4CXE8"/>
<evidence type="ECO:0000313" key="1">
    <source>
        <dbReference type="EMBL" id="PZM16899.1"/>
    </source>
</evidence>
<evidence type="ECO:0000313" key="2">
    <source>
        <dbReference type="Proteomes" id="UP000248925"/>
    </source>
</evidence>
<dbReference type="Proteomes" id="UP000248925">
    <property type="component" value="Unassembled WGS sequence"/>
</dbReference>
<dbReference type="OrthoDB" id="8278685at2"/>
<sequence length="61" mass="7285">MAKHIESNIEETTYRRIWSVADFARRYRLSKEEEIKLIALFGPFAGEHELLMNARRSTVFR</sequence>
<gene>
    <name evidence="1" type="ORF">CPY51_01215</name>
</gene>